<evidence type="ECO:0000256" key="5">
    <source>
        <dbReference type="ARBA" id="ARBA00022989"/>
    </source>
</evidence>
<name>A0A395LW02_9BACT</name>
<proteinExistence type="predicted"/>
<keyword evidence="6 7" id="KW-0472">Membrane</keyword>
<dbReference type="AlphaFoldDB" id="A0A395LW02"/>
<dbReference type="InterPro" id="IPR036259">
    <property type="entry name" value="MFS_trans_sf"/>
</dbReference>
<evidence type="ECO:0000256" key="6">
    <source>
        <dbReference type="ARBA" id="ARBA00023136"/>
    </source>
</evidence>
<feature type="transmembrane region" description="Helical" evidence="7">
    <location>
        <begin position="268"/>
        <end position="288"/>
    </location>
</feature>
<dbReference type="InterPro" id="IPR011701">
    <property type="entry name" value="MFS"/>
</dbReference>
<dbReference type="CDD" id="cd06173">
    <property type="entry name" value="MFS_MefA_like"/>
    <property type="match status" value="1"/>
</dbReference>
<evidence type="ECO:0000256" key="1">
    <source>
        <dbReference type="ARBA" id="ARBA00004651"/>
    </source>
</evidence>
<sequence>MNALLTALFINRNLGLLWVGQIVAKFGESLFLMALPFLALDLTGSSVAAGLVQMSSYLPILLFGLFAGAYIDRTSRQTVMLISDLMRGALVVLIPVLAAFNQLSALWLGLIAFAISGFSAFFVPARNALIPELVTGSRYEREVALLKANSLVQTSEQIAFLIAPLAVGVLASLMQPVHLFAITSVTFFISYAFIWSIRTVSLPRAEQANFRKILADTKNSLMRLSRNIPLRNILLITSLNNLFLMGAAVVATPVLIKNVLGKGLEVFALIELIFAVMMLLVGFLMNVFAKQVREIGYEKVWAFGLIMDGISYAPYYFCRSVEELCLYAAIHASFIILIIVPRSAMIQALAPSDDLGKVFSFLNVAVAGMTALSSAVTGWLCQQIGAPAVFLGVSILAGLTGVVAWQLVAKQAGQVSVQQQVN</sequence>
<feature type="transmembrane region" description="Helical" evidence="7">
    <location>
        <begin position="361"/>
        <end position="380"/>
    </location>
</feature>
<evidence type="ECO:0000313" key="9">
    <source>
        <dbReference type="Proteomes" id="UP000266389"/>
    </source>
</evidence>
<keyword evidence="2" id="KW-0813">Transport</keyword>
<dbReference type="PANTHER" id="PTHR43266:SF2">
    <property type="entry name" value="MAJOR FACILITATOR SUPERFAMILY (MFS) PROFILE DOMAIN-CONTAINING PROTEIN"/>
    <property type="match status" value="1"/>
</dbReference>
<comment type="caution">
    <text evidence="8">The sequence shown here is derived from an EMBL/GenBank/DDBJ whole genome shotgun (WGS) entry which is preliminary data.</text>
</comment>
<feature type="transmembrane region" description="Helical" evidence="7">
    <location>
        <begin position="329"/>
        <end position="349"/>
    </location>
</feature>
<dbReference type="EMBL" id="PHFL01000075">
    <property type="protein sequence ID" value="RFM22801.1"/>
    <property type="molecule type" value="Genomic_DNA"/>
</dbReference>
<accession>A0A395LW02</accession>
<feature type="transmembrane region" description="Helical" evidence="7">
    <location>
        <begin position="51"/>
        <end position="71"/>
    </location>
</feature>
<feature type="transmembrane region" description="Helical" evidence="7">
    <location>
        <begin position="386"/>
        <end position="408"/>
    </location>
</feature>
<feature type="transmembrane region" description="Helical" evidence="7">
    <location>
        <begin position="233"/>
        <end position="256"/>
    </location>
</feature>
<keyword evidence="4 7" id="KW-0812">Transmembrane</keyword>
<keyword evidence="5 7" id="KW-1133">Transmembrane helix</keyword>
<comment type="subcellular location">
    <subcellularLocation>
        <location evidence="1">Cell membrane</location>
        <topology evidence="1">Multi-pass membrane protein</topology>
    </subcellularLocation>
</comment>
<feature type="transmembrane region" description="Helical" evidence="7">
    <location>
        <begin position="177"/>
        <end position="197"/>
    </location>
</feature>
<feature type="transmembrane region" description="Helical" evidence="7">
    <location>
        <begin position="78"/>
        <end position="100"/>
    </location>
</feature>
<dbReference type="GO" id="GO:0005886">
    <property type="term" value="C:plasma membrane"/>
    <property type="evidence" value="ECO:0007669"/>
    <property type="project" value="UniProtKB-SubCell"/>
</dbReference>
<organism evidence="8 9">
    <name type="scientific">Candidatus Thermochlorobacter aerophilus</name>
    <dbReference type="NCBI Taxonomy" id="1868324"/>
    <lineage>
        <taxon>Bacteria</taxon>
        <taxon>Pseudomonadati</taxon>
        <taxon>Chlorobiota</taxon>
        <taxon>Chlorobiia</taxon>
        <taxon>Chlorobiales</taxon>
        <taxon>Candidatus Thermochlorobacteriaceae</taxon>
        <taxon>Candidatus Thermochlorobacter</taxon>
    </lineage>
</organism>
<evidence type="ECO:0000256" key="3">
    <source>
        <dbReference type="ARBA" id="ARBA00022475"/>
    </source>
</evidence>
<reference evidence="8 9" key="1">
    <citation type="journal article" date="2011" name="ISME J.">
        <title>Community ecology of hot spring cyanobacterial mats: predominant populations and their functional potential.</title>
        <authorList>
            <person name="Klatt C.G."/>
            <person name="Wood J.M."/>
            <person name="Rusch D.B."/>
            <person name="Bateson M.M."/>
            <person name="Hamamura N."/>
            <person name="Heidelberg J.F."/>
            <person name="Grossman A.R."/>
            <person name="Bhaya D."/>
            <person name="Cohan F.M."/>
            <person name="Kuhl M."/>
            <person name="Bryant D.A."/>
            <person name="Ward D.M."/>
        </authorList>
    </citation>
    <scope>NUCLEOTIDE SEQUENCE [LARGE SCALE GENOMIC DNA]</scope>
    <source>
        <strain evidence="8">OS</strain>
    </source>
</reference>
<dbReference type="SUPFAM" id="SSF103473">
    <property type="entry name" value="MFS general substrate transporter"/>
    <property type="match status" value="1"/>
</dbReference>
<evidence type="ECO:0000313" key="8">
    <source>
        <dbReference type="EMBL" id="RFM22801.1"/>
    </source>
</evidence>
<dbReference type="Pfam" id="PF07690">
    <property type="entry name" value="MFS_1"/>
    <property type="match status" value="1"/>
</dbReference>
<feature type="transmembrane region" description="Helical" evidence="7">
    <location>
        <begin position="16"/>
        <end position="39"/>
    </location>
</feature>
<dbReference type="PANTHER" id="PTHR43266">
    <property type="entry name" value="MACROLIDE-EFFLUX PROTEIN"/>
    <property type="match status" value="1"/>
</dbReference>
<evidence type="ECO:0000256" key="4">
    <source>
        <dbReference type="ARBA" id="ARBA00022692"/>
    </source>
</evidence>
<evidence type="ECO:0000256" key="7">
    <source>
        <dbReference type="SAM" id="Phobius"/>
    </source>
</evidence>
<keyword evidence="3" id="KW-1003">Cell membrane</keyword>
<dbReference type="Proteomes" id="UP000266389">
    <property type="component" value="Unassembled WGS sequence"/>
</dbReference>
<gene>
    <name evidence="8" type="ORF">D0433_14325</name>
</gene>
<protein>
    <submittedName>
        <fullName evidence="8">MFS transporter</fullName>
    </submittedName>
</protein>
<dbReference type="GO" id="GO:0022857">
    <property type="term" value="F:transmembrane transporter activity"/>
    <property type="evidence" value="ECO:0007669"/>
    <property type="project" value="InterPro"/>
</dbReference>
<evidence type="ECO:0000256" key="2">
    <source>
        <dbReference type="ARBA" id="ARBA00022448"/>
    </source>
</evidence>
<dbReference type="Gene3D" id="1.20.1250.20">
    <property type="entry name" value="MFS general substrate transporter like domains"/>
    <property type="match status" value="1"/>
</dbReference>